<dbReference type="GO" id="GO:0003887">
    <property type="term" value="F:DNA-directed DNA polymerase activity"/>
    <property type="evidence" value="ECO:0007669"/>
    <property type="project" value="UniProtKB-KW"/>
</dbReference>
<dbReference type="EC" id="2.7.7.7" evidence="2"/>
<dbReference type="InterPro" id="IPR002298">
    <property type="entry name" value="DNA_polymerase_A"/>
</dbReference>
<dbReference type="Gene3D" id="1.10.150.20">
    <property type="entry name" value="5' to 3' exonuclease, C-terminal subdomain"/>
    <property type="match status" value="1"/>
</dbReference>
<keyword evidence="4" id="KW-0548">Nucleotidyltransferase</keyword>
<dbReference type="InterPro" id="IPR002562">
    <property type="entry name" value="3'-5'_exonuclease_dom"/>
</dbReference>
<keyword evidence="7" id="KW-0238">DNA-binding</keyword>
<evidence type="ECO:0000313" key="11">
    <source>
        <dbReference type="EMBL" id="AGX13756.1"/>
    </source>
</evidence>
<dbReference type="Gene3D" id="1.20.1060.10">
    <property type="entry name" value="Taq DNA Polymerase, Chain T, domain 4"/>
    <property type="match status" value="1"/>
</dbReference>
<evidence type="ECO:0000259" key="9">
    <source>
        <dbReference type="SMART" id="SM00474"/>
    </source>
</evidence>
<evidence type="ECO:0000256" key="5">
    <source>
        <dbReference type="ARBA" id="ARBA00022705"/>
    </source>
</evidence>
<evidence type="ECO:0000256" key="4">
    <source>
        <dbReference type="ARBA" id="ARBA00022695"/>
    </source>
</evidence>
<protein>
    <recommendedName>
        <fullName evidence="2">DNA-directed DNA polymerase</fullName>
        <ecNumber evidence="2">2.7.7.7</ecNumber>
    </recommendedName>
</protein>
<sequence length="610" mass="69248">MTQPKYSVFYGIKELHRLHAASSLAFDTETLQLQPEKGKLRLLQLGSYTLKTIVVIDCFELTENNWNYLQRFFTNGARFWLAHNAVFDLGWLQEHDIDIRGKVRCSMLASRLLTNGIPKTQHGLAHVAKRYLDIDVSKEQQSSHWGADVLSQAQLEYAAKDIEVLLELDQILDRKLSSDQLMEAYTLECLALPAMAQMWRTGLPWNRSALEQRRIDYEDDLKEMSKEFLRELDNALPETDKLPRERDGSFNLRAKDEGSIRLGTKKYAGFNINSPKQLLEKFTLILGTPPVDATGKPSASRQTLKSFAADSEIIQTYLVWKKTEKRRQMITSILEKLDDKGYVKASYMQLGADTGRMSSIKPNNQQIPRDSEFRQCVEAPEGWKIVDADFSQMELRLAAALANDENMIQAFIRGEDLHDYTAEQMGCDRQIAKSANFGLLYGAGAEGLRNYAGSSGVLMTLEEATKVRDNWLRTYRGVHAWQNKNYQIAKNSNGNEWAETRIPLSNMRRYLKGDLNRVTVRCNTPIQGAGAAILKCALGNLWTEVKVCGEDKVRIAAAVHDELILLVKEQFADAWARKLKDIMENAESKWLGRVPAVAEVSVGNTWEETH</sequence>
<accession>U3REX6</accession>
<evidence type="ECO:0000256" key="7">
    <source>
        <dbReference type="ARBA" id="ARBA00023125"/>
    </source>
</evidence>
<dbReference type="SMART" id="SM00474">
    <property type="entry name" value="35EXOc"/>
    <property type="match status" value="1"/>
</dbReference>
<dbReference type="PANTHER" id="PTHR10133:SF27">
    <property type="entry name" value="DNA POLYMERASE NU"/>
    <property type="match status" value="1"/>
</dbReference>
<dbReference type="EMBL" id="KF514463">
    <property type="protein sequence ID" value="AGX13756.1"/>
    <property type="molecule type" value="Genomic_DNA"/>
</dbReference>
<name>U3REX6_9VIRU</name>
<evidence type="ECO:0000256" key="2">
    <source>
        <dbReference type="ARBA" id="ARBA00012417"/>
    </source>
</evidence>
<dbReference type="PRINTS" id="PR00868">
    <property type="entry name" value="DNAPOLI"/>
</dbReference>
<dbReference type="SUPFAM" id="SSF56672">
    <property type="entry name" value="DNA/RNA polymerases"/>
    <property type="match status" value="1"/>
</dbReference>
<dbReference type="SMART" id="SM00482">
    <property type="entry name" value="POLAc"/>
    <property type="match status" value="1"/>
</dbReference>
<dbReference type="Pfam" id="PF01612">
    <property type="entry name" value="DNA_pol_A_exo1"/>
    <property type="match status" value="1"/>
</dbReference>
<dbReference type="PANTHER" id="PTHR10133">
    <property type="entry name" value="DNA POLYMERASE I"/>
    <property type="match status" value="1"/>
</dbReference>
<dbReference type="GO" id="GO:0008408">
    <property type="term" value="F:3'-5' exonuclease activity"/>
    <property type="evidence" value="ECO:0007669"/>
    <property type="project" value="InterPro"/>
</dbReference>
<comment type="similarity">
    <text evidence="1">Belongs to the DNA polymerase type-A family.</text>
</comment>
<dbReference type="InterPro" id="IPR019760">
    <property type="entry name" value="DNA-dir_DNA_pol_A_CS"/>
</dbReference>
<dbReference type="GO" id="GO:0006302">
    <property type="term" value="P:double-strand break repair"/>
    <property type="evidence" value="ECO:0007669"/>
    <property type="project" value="TreeGrafter"/>
</dbReference>
<evidence type="ECO:0000256" key="8">
    <source>
        <dbReference type="ARBA" id="ARBA00049244"/>
    </source>
</evidence>
<dbReference type="Gene3D" id="3.30.70.370">
    <property type="match status" value="1"/>
</dbReference>
<proteinExistence type="inferred from homology"/>
<dbReference type="InterPro" id="IPR012337">
    <property type="entry name" value="RNaseH-like_sf"/>
</dbReference>
<evidence type="ECO:0000256" key="6">
    <source>
        <dbReference type="ARBA" id="ARBA00022932"/>
    </source>
</evidence>
<evidence type="ECO:0000259" key="10">
    <source>
        <dbReference type="SMART" id="SM00482"/>
    </source>
</evidence>
<dbReference type="GO" id="GO:0003677">
    <property type="term" value="F:DNA binding"/>
    <property type="evidence" value="ECO:0007669"/>
    <property type="project" value="UniProtKB-KW"/>
</dbReference>
<keyword evidence="6" id="KW-0239">DNA-directed DNA polymerase</keyword>
<organism evidence="11">
    <name type="scientific">uncultured virus</name>
    <dbReference type="NCBI Taxonomy" id="340016"/>
    <lineage>
        <taxon>Viruses</taxon>
        <taxon>environmental samples</taxon>
    </lineage>
</organism>
<evidence type="ECO:0000256" key="1">
    <source>
        <dbReference type="ARBA" id="ARBA00007705"/>
    </source>
</evidence>
<feature type="domain" description="3'-5' exonuclease" evidence="9">
    <location>
        <begin position="6"/>
        <end position="177"/>
    </location>
</feature>
<dbReference type="InterPro" id="IPR036397">
    <property type="entry name" value="RNaseH_sf"/>
</dbReference>
<dbReference type="GO" id="GO:0006261">
    <property type="term" value="P:DNA-templated DNA replication"/>
    <property type="evidence" value="ECO:0007669"/>
    <property type="project" value="InterPro"/>
</dbReference>
<dbReference type="Pfam" id="PF00476">
    <property type="entry name" value="DNA_pol_A"/>
    <property type="match status" value="1"/>
</dbReference>
<keyword evidence="3" id="KW-0808">Transferase</keyword>
<reference evidence="11" key="1">
    <citation type="journal article" date="2014" name="ISME J.">
        <title>Shotgun metagenomics indicates novel family A DNA polymerases predominate within marine virioplankton.</title>
        <authorList>
            <person name="Schmidt H.F."/>
            <person name="Sakowski E.G."/>
            <person name="Williamson S.J."/>
            <person name="Polson S.W."/>
            <person name="Wommack K."/>
        </authorList>
    </citation>
    <scope>NUCLEOTIDE SEQUENCE</scope>
</reference>
<dbReference type="PROSITE" id="PS00447">
    <property type="entry name" value="DNA_POLYMERASE_A"/>
    <property type="match status" value="1"/>
</dbReference>
<dbReference type="InterPro" id="IPR043502">
    <property type="entry name" value="DNA/RNA_pol_sf"/>
</dbReference>
<evidence type="ECO:0000256" key="3">
    <source>
        <dbReference type="ARBA" id="ARBA00022679"/>
    </source>
</evidence>
<feature type="domain" description="DNA-directed DNA polymerase family A palm" evidence="10">
    <location>
        <begin position="370"/>
        <end position="571"/>
    </location>
</feature>
<keyword evidence="5" id="KW-0235">DNA replication</keyword>
<dbReference type="SUPFAM" id="SSF53098">
    <property type="entry name" value="Ribonuclease H-like"/>
    <property type="match status" value="1"/>
</dbReference>
<comment type="catalytic activity">
    <reaction evidence="8">
        <text>DNA(n) + a 2'-deoxyribonucleoside 5'-triphosphate = DNA(n+1) + diphosphate</text>
        <dbReference type="Rhea" id="RHEA:22508"/>
        <dbReference type="Rhea" id="RHEA-COMP:17339"/>
        <dbReference type="Rhea" id="RHEA-COMP:17340"/>
        <dbReference type="ChEBI" id="CHEBI:33019"/>
        <dbReference type="ChEBI" id="CHEBI:61560"/>
        <dbReference type="ChEBI" id="CHEBI:173112"/>
        <dbReference type="EC" id="2.7.7.7"/>
    </reaction>
</comment>
<dbReference type="InterPro" id="IPR001098">
    <property type="entry name" value="DNA-dir_DNA_pol_A_palm_dom"/>
</dbReference>
<dbReference type="Gene3D" id="3.30.420.10">
    <property type="entry name" value="Ribonuclease H-like superfamily/Ribonuclease H"/>
    <property type="match status" value="1"/>
</dbReference>